<sequence>MASAVVLAGCGPNGAAGGGGSAEKPNAAYQEELIQKLIDAKPGDVISIPAGVYAIDKGLSLEVDGVTIRGAGMDKTILSFKGQTAGAEGLLVNASNFTIEDLALEDAKGDALKVNEGENIVIRRVRAEWTGGPKTSNGAYGLYPVQVKNLLIEDSVAIGASDAGIYVGQSQNVVVRRNRAEFNVAGIEIENTQQADVYDNLATNNTGGILVFNMPNLKVPGFGARVFRNKVVGNNTGNFGRKGTAVASVPAGTGVIINSNDKVEIFDNEIGANQTANVIVSSFFSAGYKATEGVAETFDPYPEAISVHGNRFAPGGNKPDGVDLQALRVAMFGLNGRLPDVLWDGYVDAKKLKGGKPDPALAICVDNGAAQVLNADGPNKYKAPKVVSLACKLDPLPAANVAAAGPIPSESRIPAPGGQ</sequence>
<dbReference type="OrthoDB" id="338827at2"/>
<dbReference type="KEGG" id="cmb:CSW64_14410"/>
<reference evidence="2 3" key="1">
    <citation type="submission" date="2017-10" db="EMBL/GenBank/DDBJ databases">
        <title>Genome sequence of Caulobacter mirabilis FWC38.</title>
        <authorList>
            <person name="Fiebig A."/>
            <person name="Crosson S."/>
        </authorList>
    </citation>
    <scope>NUCLEOTIDE SEQUENCE [LARGE SCALE GENOMIC DNA]</scope>
    <source>
        <strain evidence="2 3">FWC 38</strain>
    </source>
</reference>
<dbReference type="InterPro" id="IPR011050">
    <property type="entry name" value="Pectin_lyase_fold/virulence"/>
</dbReference>
<dbReference type="InterPro" id="IPR022442">
    <property type="entry name" value="SO_2930-like_dom"/>
</dbReference>
<accession>A0A2D2B464</accession>
<dbReference type="SUPFAM" id="SSF51126">
    <property type="entry name" value="Pectin lyase-like"/>
    <property type="match status" value="1"/>
</dbReference>
<dbReference type="NCBIfam" id="TIGR03805">
    <property type="entry name" value="beta_helix_1"/>
    <property type="match status" value="1"/>
</dbReference>
<dbReference type="InterPro" id="IPR039448">
    <property type="entry name" value="Beta_helix"/>
</dbReference>
<evidence type="ECO:0000313" key="3">
    <source>
        <dbReference type="Proteomes" id="UP000228945"/>
    </source>
</evidence>
<organism evidence="2 3">
    <name type="scientific">Caulobacter mirabilis</name>
    <dbReference type="NCBI Taxonomy" id="69666"/>
    <lineage>
        <taxon>Bacteria</taxon>
        <taxon>Pseudomonadati</taxon>
        <taxon>Pseudomonadota</taxon>
        <taxon>Alphaproteobacteria</taxon>
        <taxon>Caulobacterales</taxon>
        <taxon>Caulobacteraceae</taxon>
        <taxon>Caulobacter</taxon>
    </lineage>
</organism>
<dbReference type="Proteomes" id="UP000228945">
    <property type="component" value="Chromosome"/>
</dbReference>
<dbReference type="InterPro" id="IPR006626">
    <property type="entry name" value="PbH1"/>
</dbReference>
<name>A0A2D2B464_9CAUL</name>
<dbReference type="EMBL" id="CP024201">
    <property type="protein sequence ID" value="ATQ45026.1"/>
    <property type="molecule type" value="Genomic_DNA"/>
</dbReference>
<evidence type="ECO:0000313" key="2">
    <source>
        <dbReference type="EMBL" id="ATQ45026.1"/>
    </source>
</evidence>
<feature type="domain" description="Right handed beta helix" evidence="1">
    <location>
        <begin position="86"/>
        <end position="213"/>
    </location>
</feature>
<keyword evidence="3" id="KW-1185">Reference proteome</keyword>
<evidence type="ECO:0000259" key="1">
    <source>
        <dbReference type="Pfam" id="PF13229"/>
    </source>
</evidence>
<dbReference type="AlphaFoldDB" id="A0A2D2B464"/>
<gene>
    <name evidence="2" type="ORF">CSW64_14410</name>
</gene>
<dbReference type="SMART" id="SM00710">
    <property type="entry name" value="PbH1"/>
    <property type="match status" value="7"/>
</dbReference>
<proteinExistence type="predicted"/>
<dbReference type="InterPro" id="IPR012334">
    <property type="entry name" value="Pectin_lyas_fold"/>
</dbReference>
<dbReference type="Gene3D" id="2.160.20.10">
    <property type="entry name" value="Single-stranded right-handed beta-helix, Pectin lyase-like"/>
    <property type="match status" value="1"/>
</dbReference>
<protein>
    <recommendedName>
        <fullName evidence="1">Right handed beta helix domain-containing protein</fullName>
    </recommendedName>
</protein>
<dbReference type="Pfam" id="PF13229">
    <property type="entry name" value="Beta_helix"/>
    <property type="match status" value="1"/>
</dbReference>